<dbReference type="InterPro" id="IPR037143">
    <property type="entry name" value="4-PPantetheinyl_Trfase_dom_sf"/>
</dbReference>
<gene>
    <name evidence="8" type="ordered locus">UCYN_04840</name>
</gene>
<dbReference type="HOGENOM" id="CLU_057011_4_4_3"/>
<keyword evidence="4" id="KW-0479">Metal-binding</keyword>
<dbReference type="AlphaFoldDB" id="D3EP13"/>
<evidence type="ECO:0000259" key="6">
    <source>
        <dbReference type="Pfam" id="PF01648"/>
    </source>
</evidence>
<dbReference type="Proteomes" id="UP000001405">
    <property type="component" value="Chromosome"/>
</dbReference>
<dbReference type="EMBL" id="CP001842">
    <property type="protein sequence ID" value="ADB95213.1"/>
    <property type="molecule type" value="Genomic_DNA"/>
</dbReference>
<dbReference type="Pfam" id="PF22624">
    <property type="entry name" value="AASDHPPT_N"/>
    <property type="match status" value="1"/>
</dbReference>
<dbReference type="InterPro" id="IPR008278">
    <property type="entry name" value="4-PPantetheinyl_Trfase_dom"/>
</dbReference>
<feature type="domain" description="4'-phosphopantetheinyl transferase N-terminal" evidence="7">
    <location>
        <begin position="35"/>
        <end position="113"/>
    </location>
</feature>
<accession>D3EP13</accession>
<dbReference type="GO" id="GO:0000287">
    <property type="term" value="F:magnesium ion binding"/>
    <property type="evidence" value="ECO:0007669"/>
    <property type="project" value="InterPro"/>
</dbReference>
<dbReference type="Gene3D" id="3.90.470.20">
    <property type="entry name" value="4'-phosphopantetheinyl transferase domain"/>
    <property type="match status" value="2"/>
</dbReference>
<dbReference type="InterPro" id="IPR004568">
    <property type="entry name" value="Ppantetheine-prot_Trfase_dom"/>
</dbReference>
<dbReference type="PANTHER" id="PTHR12215:SF10">
    <property type="entry name" value="L-AMINOADIPATE-SEMIALDEHYDE DEHYDROGENASE-PHOSPHOPANTETHEINYL TRANSFERASE"/>
    <property type="match status" value="1"/>
</dbReference>
<evidence type="ECO:0000259" key="7">
    <source>
        <dbReference type="Pfam" id="PF22624"/>
    </source>
</evidence>
<dbReference type="NCBIfam" id="TIGR00556">
    <property type="entry name" value="pantethn_trn"/>
    <property type="match status" value="1"/>
</dbReference>
<evidence type="ECO:0000313" key="9">
    <source>
        <dbReference type="Proteomes" id="UP000001405"/>
    </source>
</evidence>
<dbReference type="GO" id="GO:0019878">
    <property type="term" value="P:lysine biosynthetic process via aminoadipic acid"/>
    <property type="evidence" value="ECO:0007669"/>
    <property type="project" value="TreeGrafter"/>
</dbReference>
<keyword evidence="5" id="KW-0460">Magnesium</keyword>
<dbReference type="SUPFAM" id="SSF56214">
    <property type="entry name" value="4'-phosphopantetheinyl transferase"/>
    <property type="match status" value="2"/>
</dbReference>
<proteinExistence type="inferred from homology"/>
<evidence type="ECO:0000256" key="2">
    <source>
        <dbReference type="ARBA" id="ARBA00010990"/>
    </source>
</evidence>
<dbReference type="GO" id="GO:0005829">
    <property type="term" value="C:cytosol"/>
    <property type="evidence" value="ECO:0007669"/>
    <property type="project" value="TreeGrafter"/>
</dbReference>
<dbReference type="PANTHER" id="PTHR12215">
    <property type="entry name" value="PHOSPHOPANTETHEINE TRANSFERASE"/>
    <property type="match status" value="1"/>
</dbReference>
<keyword evidence="9" id="KW-1185">Reference proteome</keyword>
<organism evidence="9">
    <name type="scientific">Atelocyanobacterium thalassa (isolate ALOHA)</name>
    <dbReference type="NCBI Taxonomy" id="1453429"/>
    <lineage>
        <taxon>Bacteria</taxon>
        <taxon>Bacillati</taxon>
        <taxon>Cyanobacteriota</taxon>
        <taxon>Cyanophyceae</taxon>
        <taxon>Oscillatoriophycideae</taxon>
        <taxon>Chroococcales</taxon>
        <taxon>Aphanothecaceae</taxon>
        <taxon>Candidatus Atelocyanobacterium</taxon>
        <taxon>Candidatus Atelocyanobacterium thalassae</taxon>
    </lineage>
</organism>
<dbReference type="OrthoDB" id="9808281at2"/>
<dbReference type="InterPro" id="IPR055066">
    <property type="entry name" value="AASDHPPT_N"/>
</dbReference>
<dbReference type="GO" id="GO:0008897">
    <property type="term" value="F:holo-[acyl-carrier-protein] synthase activity"/>
    <property type="evidence" value="ECO:0007669"/>
    <property type="project" value="InterPro"/>
</dbReference>
<evidence type="ECO:0000256" key="5">
    <source>
        <dbReference type="ARBA" id="ARBA00022842"/>
    </source>
</evidence>
<keyword evidence="3 8" id="KW-0808">Transferase</keyword>
<dbReference type="KEGG" id="cyu:UCYN_04840"/>
<dbReference type="Pfam" id="PF01648">
    <property type="entry name" value="ACPS"/>
    <property type="match status" value="1"/>
</dbReference>
<comment type="similarity">
    <text evidence="2">Belongs to the P-Pant transferase superfamily. Gsp/Sfp/HetI/AcpT family.</text>
</comment>
<feature type="domain" description="4'-phosphopantetheinyl transferase" evidence="6">
    <location>
        <begin position="119"/>
        <end position="222"/>
    </location>
</feature>
<evidence type="ECO:0000256" key="1">
    <source>
        <dbReference type="ARBA" id="ARBA00001946"/>
    </source>
</evidence>
<comment type="cofactor">
    <cofactor evidence="1">
        <name>Mg(2+)</name>
        <dbReference type="ChEBI" id="CHEBI:18420"/>
    </cofactor>
</comment>
<name>D3EP13_ATETH</name>
<dbReference type="GO" id="GO:0006633">
    <property type="term" value="P:fatty acid biosynthetic process"/>
    <property type="evidence" value="ECO:0007669"/>
    <property type="project" value="InterPro"/>
</dbReference>
<protein>
    <submittedName>
        <fullName evidence="8">Phosphopantetheinyl transferase</fullName>
    </submittedName>
</protein>
<evidence type="ECO:0000313" key="8">
    <source>
        <dbReference type="EMBL" id="ADB95213.1"/>
    </source>
</evidence>
<reference evidence="8 9" key="1">
    <citation type="journal article" date="2010" name="Nature">
        <title>Metabolic streamlining in an open-ocean nitrogen-fixing cyanobacterium.</title>
        <authorList>
            <person name="Tripp H.J."/>
            <person name="Bench S.R."/>
            <person name="Turk K.A."/>
            <person name="Foster R.A."/>
            <person name="Desany B.A."/>
            <person name="Niazi F."/>
            <person name="Affourtit J.P."/>
            <person name="Zehr J.P."/>
        </authorList>
    </citation>
    <scope>NUCLEOTIDE SEQUENCE [LARGE SCALE GENOMIC DNA]</scope>
    <source>
        <strain evidence="9">ALOHA</strain>
    </source>
</reference>
<sequence length="236" mass="27785">MWKYPTDKLVINSKKIHVWKIDLSASYLLVRFYLTILNKEEKKISQIRFIKDKRRFIISRGILKLILSKYLLIDPKQINFEYTAHGKPKLADSINSMEIEFNISHSEELIVYAITCQDPIGVDIEYIQPLLNVEKIAKRFFSTQEFKKLKYLNNSEKNLEFLKLWTGKEAYLKATGEGISQGLDKVQITTNHTTKIIGAPYFNYLPWKIISFVTQSNYLISIATLDKERKIYYWKV</sequence>
<dbReference type="InterPro" id="IPR050559">
    <property type="entry name" value="P-Pant_transferase_sf"/>
</dbReference>
<evidence type="ECO:0000256" key="3">
    <source>
        <dbReference type="ARBA" id="ARBA00022679"/>
    </source>
</evidence>
<dbReference type="RefSeq" id="WP_012953878.1">
    <property type="nucleotide sequence ID" value="NC_013771.1"/>
</dbReference>
<dbReference type="STRING" id="1453429.UCYN_04840"/>
<evidence type="ECO:0000256" key="4">
    <source>
        <dbReference type="ARBA" id="ARBA00022723"/>
    </source>
</evidence>